<accession>A0A8R1YYC8</accession>
<evidence type="ECO:0000256" key="2">
    <source>
        <dbReference type="ARBA" id="ARBA00005609"/>
    </source>
</evidence>
<evidence type="ECO:0000256" key="3">
    <source>
        <dbReference type="ARBA" id="ARBA00012893"/>
    </source>
</evidence>
<protein>
    <recommendedName>
        <fullName evidence="12 13">Inositol hexakisphosphate and diphosphoinositol-pentakisphosphate kinase</fullName>
        <ecNumber evidence="3 13">2.7.4.24</ecNumber>
    </recommendedName>
</protein>
<dbReference type="GO" id="GO:0016791">
    <property type="term" value="F:phosphatase activity"/>
    <property type="evidence" value="ECO:0007669"/>
    <property type="project" value="UniProtKB-ARBA"/>
</dbReference>
<dbReference type="GO" id="GO:0033857">
    <property type="term" value="F:5-diphosphoinositol pentakisphosphate 1-kinase activity"/>
    <property type="evidence" value="ECO:0000318"/>
    <property type="project" value="GO_Central"/>
</dbReference>
<dbReference type="Pfam" id="PF18086">
    <property type="entry name" value="PPIP5K2_N"/>
    <property type="match status" value="1"/>
</dbReference>
<gene>
    <name evidence="16" type="primary">WBGene00277756</name>
</gene>
<feature type="compositionally biased region" description="Basic and acidic residues" evidence="15">
    <location>
        <begin position="1222"/>
        <end position="1232"/>
    </location>
</feature>
<name>A0A2A6CC31_PRIPA</name>
<feature type="region of interest" description="Disordered" evidence="15">
    <location>
        <begin position="1222"/>
        <end position="1254"/>
    </location>
</feature>
<feature type="compositionally biased region" description="Basic and acidic residues" evidence="15">
    <location>
        <begin position="1076"/>
        <end position="1096"/>
    </location>
</feature>
<evidence type="ECO:0000256" key="4">
    <source>
        <dbReference type="ARBA" id="ARBA00022490"/>
    </source>
</evidence>
<feature type="compositionally biased region" description="Basic and acidic residues" evidence="15">
    <location>
        <begin position="1564"/>
        <end position="1575"/>
    </location>
</feature>
<dbReference type="GO" id="GO:0000828">
    <property type="term" value="F:inositol hexakisphosphate kinase activity"/>
    <property type="evidence" value="ECO:0000318"/>
    <property type="project" value="GO_Central"/>
</dbReference>
<keyword evidence="4 13" id="KW-0963">Cytoplasm</keyword>
<keyword evidence="14" id="KW-0175">Coiled coil</keyword>
<feature type="region of interest" description="Disordered" evidence="15">
    <location>
        <begin position="1"/>
        <end position="63"/>
    </location>
</feature>
<comment type="catalytic activity">
    <reaction evidence="9">
        <text>5-diphospho-1D-myo-inositol 1,2,3,4,6-pentakisphosphate + ATP + H(+) = 1,5-bis(diphospho)-1D-myo-inositol 2,3,4,6-tetrakisphosphate + ADP</text>
        <dbReference type="Rhea" id="RHEA:10276"/>
        <dbReference type="ChEBI" id="CHEBI:15378"/>
        <dbReference type="ChEBI" id="CHEBI:30616"/>
        <dbReference type="ChEBI" id="CHEBI:58628"/>
        <dbReference type="ChEBI" id="CHEBI:77983"/>
        <dbReference type="ChEBI" id="CHEBI:456216"/>
        <dbReference type="EC" id="2.7.4.24"/>
    </reaction>
    <physiologicalReaction direction="left-to-right" evidence="9">
        <dbReference type="Rhea" id="RHEA:10277"/>
    </physiologicalReaction>
</comment>
<evidence type="ECO:0000313" key="17">
    <source>
        <dbReference type="Proteomes" id="UP000005239"/>
    </source>
</evidence>
<keyword evidence="7 13" id="KW-0418">Kinase</keyword>
<feature type="region of interest" description="Disordered" evidence="15">
    <location>
        <begin position="1510"/>
        <end position="1589"/>
    </location>
</feature>
<sequence length="1827" mass="202262">MGEGSSEKGTTCPTAPGPSTSGPAALSPMQQAAAAAAASAPPPSSTSSTASEPGGSSSSGQGKKVRIGICAMQRKATSKPMRAIMGKIVDYYNDWLEYFVFPEDVILNEPVEKWPLCDCLISFHSSEFPLYKAIEYEKLRRPYVINDLNRQYDLLDRRKVFRELARAGIEHPRHGVVIRDGKNELEGQLIEHSDHIEVNGMVFNKPFVEKPISAEDHNVYIYYPSSVGSGSQRLFRKGSRRTVARAAAEGHWFGLEINNRSSWYSPMSEVRKEGSYIYEDFIPADGIDVKVYAVGPYYAHAEARKAPGLDGKVERDADGKEVRYPVILSNKEKMIARKVVNTFKQTVCGFDLLRANGKSYVCDVNGFSFVKTSKKYYEDTAKILGNMIVRKMAGLLSIPYSIPCLGETAARERAKQPPVFDLGLGDDPPLVSTPSGKLMELRCVLAVIRHGDRTPKQKMKMIVTDDRFFALFRKYDGVKKNEIKMKKPNQLTEVLELSKELLCENQTRRNELLRALQEAEVEGNMQQMASIEHSLEATEEWVKKWDQVRTVLEMYGSGSGSCTMTVVDELMSGSGSGHDDSGSGSGAEEDAVVEDYHRSRGLNREARVEYGHFSGINRKVQLKYLKAREVRTPVEGESASSSSSSSALRQNGPASDSCPAGPTHTPSTMPPTGPALQLILKWGGELTTAGSLQAEALGKLFRTLYPGIRRTDGKNSPEDTQGLGFLRLHSTYRHDLKIYASDEGRVQTTAAAFAKGLLALDGDLTPILMQMVKSANTDGLLDDDCHARDFQQDLKKILHQALQDDVDWTPDDYATLNPSGLKSINNAMEFIKNPKKMCFEIAGYVKRMVEVIQWHRENRATMTLYLNESWDLAERRWSKYDMEHNPDLCINKEEDFERFYLCVKNMADIVVPQEYGIEQQNKILVAQRVCTPLLKKIRNDLHRCIQEDEAESQTRLDPRASQGIATPLRHVRTRLYFTSESHIHTLMNLIRYGGICSVDDKKWNRAMNFLSGVTEFNYMTQVVLMVYEDSSSEAKGMDRFHIELLFSPGLYPCFLTEKERIYENRFNKSNGMTKSHSKDLKDKRENGDESEKERESGSLSPPIRLSSNASSLLTSSTDCLSVSSTTTPSTIIAPIVTTPTRDSSSLSVSSLSTSPGGVGSGGSARSSEGAAATAAVTPMTVEKKASVGTTSSSTVVGSSHHESDEELNDHLSVNLVVLDEVHNKPYDTERARGAGGNEKASEEGDAPRGDLNKKHSSTVPLLVAPPLLPKPLAILPSPKAASSAAAAAAAVPAAAPSPTAAEPEANEDHQARYLCDTFWGTATVGSGRGKWVHELLEETKKAMEEQKKKSQSVIQEEEEKKDTVACTLGEHRRDSGSLEAWEAWLERPQPLGDLWARRSRFPYRFKHHTVNLLSGGSDVDRLISTDVIRGKLSACGSESEKRRLSNSPAVLSTAVIARSSSAPRLQTYKVDEEISVTEIRRFWPPLRSLETLHDCLSFTQLDSFLCSRQRAGRGDGDRPPAAPPDRYDAQSESLNVSTVLDRPASTMADTSPELSEDEVEYEEDFRSTEGGDDRTWTGTDGRSTDTEGDFGLLNVESKFMSGMSVDENEDENEDRAIGGQDEDRFFPSPVSPRLFAGGDPPRKTGPKTAAYCLAMKATFDVLMTSQSVNEEPEHDDRPPAQLLKACYVDLSLEPPIVRKVYAALEKSLVECECGRPYYPKPLTSCARVRVPNAKAVCTEDVPTVIRVIFVCESCRSVSRTRMRIPLADLDARTVDVINHVIEPTRTPPPPPPIECAREEDEGVTMCYCDGYRIFRNTNPIPKKIIIS</sequence>
<evidence type="ECO:0000256" key="10">
    <source>
        <dbReference type="ARBA" id="ARBA00034629"/>
    </source>
</evidence>
<feature type="compositionally biased region" description="Low complexity" evidence="15">
    <location>
        <begin position="1133"/>
        <end position="1155"/>
    </location>
</feature>
<dbReference type="InterPro" id="IPR037446">
    <property type="entry name" value="His_Pase_VIP1"/>
</dbReference>
<feature type="compositionally biased region" description="Polar residues" evidence="15">
    <location>
        <begin position="7"/>
        <end position="22"/>
    </location>
</feature>
<comment type="subcellular location">
    <subcellularLocation>
        <location evidence="1 13">Cytoplasm</location>
        <location evidence="1 13">Cytosol</location>
    </subcellularLocation>
</comment>
<feature type="compositionally biased region" description="Low complexity" evidence="15">
    <location>
        <begin position="1163"/>
        <end position="1177"/>
    </location>
</feature>
<comment type="similarity">
    <text evidence="2 13">Belongs to the histidine acid phosphatase family. VIP1 subfamily.</text>
</comment>
<feature type="region of interest" description="Disordered" evidence="15">
    <location>
        <begin position="632"/>
        <end position="675"/>
    </location>
</feature>
<dbReference type="GO" id="GO:0032958">
    <property type="term" value="P:inositol phosphate biosynthetic process"/>
    <property type="evidence" value="ECO:0000318"/>
    <property type="project" value="GO_Central"/>
</dbReference>
<feature type="region of interest" description="Disordered" evidence="15">
    <location>
        <begin position="1605"/>
        <end position="1641"/>
    </location>
</feature>
<dbReference type="Pfam" id="PF00328">
    <property type="entry name" value="His_Phos_2"/>
    <property type="match status" value="1"/>
</dbReference>
<dbReference type="CDD" id="cd07061">
    <property type="entry name" value="HP_HAP_like"/>
    <property type="match status" value="1"/>
</dbReference>
<evidence type="ECO:0000256" key="12">
    <source>
        <dbReference type="ARBA" id="ARBA00071668"/>
    </source>
</evidence>
<feature type="region of interest" description="Disordered" evidence="15">
    <location>
        <begin position="569"/>
        <end position="589"/>
    </location>
</feature>
<dbReference type="OrthoDB" id="18042at2759"/>
<keyword evidence="17" id="KW-1185">Reference proteome</keyword>
<feature type="compositionally biased region" description="Acidic residues" evidence="15">
    <location>
        <begin position="1554"/>
        <end position="1563"/>
    </location>
</feature>
<dbReference type="PANTHER" id="PTHR12750:SF9">
    <property type="entry name" value="INOSITOL HEXAKISPHOSPHATE AND DIPHOSPHOINOSITOL-PENTAKISPHOSPHATE KINASE"/>
    <property type="match status" value="1"/>
</dbReference>
<evidence type="ECO:0000256" key="11">
    <source>
        <dbReference type="ARBA" id="ARBA00055071"/>
    </source>
</evidence>
<dbReference type="Proteomes" id="UP000005239">
    <property type="component" value="Unassembled WGS sequence"/>
</dbReference>
<dbReference type="EC" id="2.7.4.24" evidence="3 13"/>
<feature type="region of interest" description="Disordered" evidence="15">
    <location>
        <begin position="1067"/>
        <end position="1110"/>
    </location>
</feature>
<dbReference type="EnsemblMetazoa" id="PPA39387.1">
    <property type="protein sequence ID" value="PPA39387.1"/>
    <property type="gene ID" value="WBGene00277756"/>
</dbReference>
<feature type="compositionally biased region" description="Low complexity" evidence="15">
    <location>
        <begin position="638"/>
        <end position="647"/>
    </location>
</feature>
<reference evidence="17" key="1">
    <citation type="journal article" date="2008" name="Nat. Genet.">
        <title>The Pristionchus pacificus genome provides a unique perspective on nematode lifestyle and parasitism.</title>
        <authorList>
            <person name="Dieterich C."/>
            <person name="Clifton S.W."/>
            <person name="Schuster L.N."/>
            <person name="Chinwalla A."/>
            <person name="Delehaunty K."/>
            <person name="Dinkelacker I."/>
            <person name="Fulton L."/>
            <person name="Fulton R."/>
            <person name="Godfrey J."/>
            <person name="Minx P."/>
            <person name="Mitreva M."/>
            <person name="Roeseler W."/>
            <person name="Tian H."/>
            <person name="Witte H."/>
            <person name="Yang S.P."/>
            <person name="Wilson R.K."/>
            <person name="Sommer R.J."/>
        </authorList>
    </citation>
    <scope>NUCLEOTIDE SEQUENCE [LARGE SCALE GENOMIC DNA]</scope>
    <source>
        <strain evidence="17">PS312</strain>
    </source>
</reference>
<feature type="compositionally biased region" description="Low complexity" evidence="15">
    <location>
        <begin position="23"/>
        <end position="59"/>
    </location>
</feature>
<feature type="region of interest" description="Disordered" evidence="15">
    <location>
        <begin position="1133"/>
        <end position="1208"/>
    </location>
</feature>
<comment type="catalytic activity">
    <reaction evidence="10">
        <text>1D-myo-inositol hexakisphosphate + ATP = 1-diphospho-1D-myo-inositol 2,3,4,5,6-pentakisphosphate + ADP</text>
        <dbReference type="Rhea" id="RHEA:37459"/>
        <dbReference type="ChEBI" id="CHEBI:30616"/>
        <dbReference type="ChEBI" id="CHEBI:58130"/>
        <dbReference type="ChEBI" id="CHEBI:74946"/>
        <dbReference type="ChEBI" id="CHEBI:456216"/>
        <dbReference type="EC" id="2.7.4.24"/>
    </reaction>
    <physiologicalReaction direction="left-to-right" evidence="10">
        <dbReference type="Rhea" id="RHEA:37460"/>
    </physiologicalReaction>
</comment>
<dbReference type="Gene3D" id="3.40.50.11950">
    <property type="match status" value="1"/>
</dbReference>
<evidence type="ECO:0000256" key="8">
    <source>
        <dbReference type="ARBA" id="ARBA00022840"/>
    </source>
</evidence>
<feature type="compositionally biased region" description="Basic and acidic residues" evidence="15">
    <location>
        <begin position="1239"/>
        <end position="1253"/>
    </location>
</feature>
<evidence type="ECO:0000256" key="1">
    <source>
        <dbReference type="ARBA" id="ARBA00004514"/>
    </source>
</evidence>
<dbReference type="PROSITE" id="PS00616">
    <property type="entry name" value="HIS_ACID_PHOSPHAT_1"/>
    <property type="match status" value="1"/>
</dbReference>
<dbReference type="SUPFAM" id="SSF53254">
    <property type="entry name" value="Phosphoglycerate mutase-like"/>
    <property type="match status" value="1"/>
</dbReference>
<dbReference type="InterPro" id="IPR000560">
    <property type="entry name" value="His_Pase_clade-2"/>
</dbReference>
<evidence type="ECO:0000256" key="13">
    <source>
        <dbReference type="RuleBase" id="RU365032"/>
    </source>
</evidence>
<accession>A0A2A6CC31</accession>
<evidence type="ECO:0000256" key="5">
    <source>
        <dbReference type="ARBA" id="ARBA00022679"/>
    </source>
</evidence>
<reference evidence="16" key="2">
    <citation type="submission" date="2022-06" db="UniProtKB">
        <authorList>
            <consortium name="EnsemblMetazoa"/>
        </authorList>
    </citation>
    <scope>IDENTIFICATION</scope>
    <source>
        <strain evidence="16">PS312</strain>
    </source>
</reference>
<dbReference type="SUPFAM" id="SSF56059">
    <property type="entry name" value="Glutathione synthetase ATP-binding domain-like"/>
    <property type="match status" value="1"/>
</dbReference>
<dbReference type="Gene3D" id="3.40.50.1240">
    <property type="entry name" value="Phosphoglycerate mutase-like"/>
    <property type="match status" value="1"/>
</dbReference>
<evidence type="ECO:0000256" key="7">
    <source>
        <dbReference type="ARBA" id="ARBA00022777"/>
    </source>
</evidence>
<dbReference type="InterPro" id="IPR040557">
    <property type="entry name" value="VIP1_N"/>
</dbReference>
<keyword evidence="8 13" id="KW-0067">ATP-binding</keyword>
<dbReference type="GO" id="GO:0005829">
    <property type="term" value="C:cytosol"/>
    <property type="evidence" value="ECO:0000318"/>
    <property type="project" value="GO_Central"/>
</dbReference>
<comment type="function">
    <text evidence="11">Bifunctional inositol kinase that acts in concert with the IP6K kinases to synthesize the diphosphate group-containing inositol pyrophosphates diphosphoinositol pentakisphosphate, PP-InsP5, and bis-diphosphoinositol tetrakisphosphate, (PP)2-InsP4. PP-InsP5 and (PP)2-InsP4, also respectively called InsP7 and InsP8, may regulate a variety of cellular processes, including apoptosis, vesicle trafficking, cytoskeletal dynamics, and exocytosis. Phosphorylates inositol hexakisphosphate (InsP6) at position 1 to produce PP-InsP5 which is in turn phosphorylated by IP6Ks to produce (PP)2-InsP4. Alternatively, phosphorylates PP-InsP5 at position 1, produced by IP6Ks from InsP6, to produce (PP)2-InsP4.</text>
</comment>
<dbReference type="FunFam" id="3.30.470.20:FF:000003">
    <property type="entry name" value="Inositol hexakisphosphate and diphosphoinositol-pentakisphosphate kinase"/>
    <property type="match status" value="1"/>
</dbReference>
<keyword evidence="6 13" id="KW-0547">Nucleotide-binding</keyword>
<feature type="compositionally biased region" description="Low complexity" evidence="15">
    <location>
        <begin position="1186"/>
        <end position="1198"/>
    </location>
</feature>
<evidence type="ECO:0000256" key="9">
    <source>
        <dbReference type="ARBA" id="ARBA00033696"/>
    </source>
</evidence>
<dbReference type="InterPro" id="IPR029033">
    <property type="entry name" value="His_PPase_superfam"/>
</dbReference>
<evidence type="ECO:0000256" key="14">
    <source>
        <dbReference type="SAM" id="Coils"/>
    </source>
</evidence>
<keyword evidence="5 13" id="KW-0808">Transferase</keyword>
<proteinExistence type="inferred from homology"/>
<evidence type="ECO:0000256" key="6">
    <source>
        <dbReference type="ARBA" id="ARBA00022741"/>
    </source>
</evidence>
<dbReference type="Gene3D" id="3.30.470.20">
    <property type="entry name" value="ATP-grasp fold, B domain"/>
    <property type="match status" value="1"/>
</dbReference>
<evidence type="ECO:0000313" key="16">
    <source>
        <dbReference type="EnsemblMetazoa" id="PPA39387.1"/>
    </source>
</evidence>
<dbReference type="GO" id="GO:0005524">
    <property type="term" value="F:ATP binding"/>
    <property type="evidence" value="ECO:0007669"/>
    <property type="project" value="UniProtKB-KW"/>
</dbReference>
<organism evidence="16 17">
    <name type="scientific">Pristionchus pacificus</name>
    <name type="common">Parasitic nematode worm</name>
    <dbReference type="NCBI Taxonomy" id="54126"/>
    <lineage>
        <taxon>Eukaryota</taxon>
        <taxon>Metazoa</taxon>
        <taxon>Ecdysozoa</taxon>
        <taxon>Nematoda</taxon>
        <taxon>Chromadorea</taxon>
        <taxon>Rhabditida</taxon>
        <taxon>Rhabditina</taxon>
        <taxon>Diplogasteromorpha</taxon>
        <taxon>Diplogasteroidea</taxon>
        <taxon>Neodiplogasteridae</taxon>
        <taxon>Pristionchus</taxon>
    </lineage>
</organism>
<feature type="coiled-coil region" evidence="14">
    <location>
        <begin position="1333"/>
        <end position="1360"/>
    </location>
</feature>
<dbReference type="PANTHER" id="PTHR12750">
    <property type="entry name" value="DIPHOSPHOINOSITOL PENTAKISPHOSPHATE KINASE"/>
    <property type="match status" value="1"/>
</dbReference>
<dbReference type="InterPro" id="IPR033379">
    <property type="entry name" value="Acid_Pase_AS"/>
</dbReference>
<evidence type="ECO:0000256" key="15">
    <source>
        <dbReference type="SAM" id="MobiDB-lite"/>
    </source>
</evidence>